<keyword evidence="4 10" id="KW-0689">Ribosomal protein</keyword>
<reference evidence="10" key="1">
    <citation type="submission" date="2025-08" db="UniProtKB">
        <authorList>
            <consortium name="RefSeq"/>
        </authorList>
    </citation>
    <scope>IDENTIFICATION</scope>
    <source>
        <tissue evidence="10">Kidney</tissue>
    </source>
</reference>
<evidence type="ECO:0000256" key="7">
    <source>
        <dbReference type="ARBA" id="ARBA00035181"/>
    </source>
</evidence>
<protein>
    <recommendedName>
        <fullName evidence="7">Large ribosomal subunit protein mL52</fullName>
    </recommendedName>
    <alternativeName>
        <fullName evidence="8">39S ribosomal protein L52, mitochondrial</fullName>
    </alternativeName>
</protein>
<dbReference type="CTD" id="122704"/>
<accession>A0A6P6D2I6</accession>
<name>A0A6P6D2I6_PTEVA</name>
<evidence type="ECO:0000256" key="2">
    <source>
        <dbReference type="ARBA" id="ARBA00007232"/>
    </source>
</evidence>
<comment type="similarity">
    <text evidence="2">Belongs to the mitochondrion-specific ribosomal protein mL52 family.</text>
</comment>
<dbReference type="Proteomes" id="UP000515202">
    <property type="component" value="Unplaced"/>
</dbReference>
<evidence type="ECO:0000256" key="4">
    <source>
        <dbReference type="ARBA" id="ARBA00022980"/>
    </source>
</evidence>
<dbReference type="PANTHER" id="PTHR34090">
    <property type="entry name" value="39S RIBOSOMAL PROTEIN L52, MITOCHONDRIAL"/>
    <property type="match status" value="1"/>
</dbReference>
<dbReference type="GO" id="GO:0032543">
    <property type="term" value="P:mitochondrial translation"/>
    <property type="evidence" value="ECO:0007669"/>
    <property type="project" value="InterPro"/>
</dbReference>
<keyword evidence="3" id="KW-0809">Transit peptide</keyword>
<keyword evidence="9" id="KW-1185">Reference proteome</keyword>
<dbReference type="AlphaFoldDB" id="A0A6P6D2I6"/>
<dbReference type="GO" id="GO:0005762">
    <property type="term" value="C:mitochondrial large ribosomal subunit"/>
    <property type="evidence" value="ECO:0007669"/>
    <property type="project" value="InterPro"/>
</dbReference>
<dbReference type="PANTHER" id="PTHR34090:SF1">
    <property type="entry name" value="LARGE RIBOSOMAL SUBUNIT PROTEIN ML52"/>
    <property type="match status" value="1"/>
</dbReference>
<proteinExistence type="inferred from homology"/>
<dbReference type="Pfam" id="PF18699">
    <property type="entry name" value="MRPL52"/>
    <property type="match status" value="1"/>
</dbReference>
<dbReference type="GeneID" id="105300518"/>
<dbReference type="GO" id="GO:0003735">
    <property type="term" value="F:structural constituent of ribosome"/>
    <property type="evidence" value="ECO:0007669"/>
    <property type="project" value="InterPro"/>
</dbReference>
<organism evidence="9 10">
    <name type="scientific">Pteropus vampyrus</name>
    <name type="common">Large flying fox</name>
    <dbReference type="NCBI Taxonomy" id="132908"/>
    <lineage>
        <taxon>Eukaryota</taxon>
        <taxon>Metazoa</taxon>
        <taxon>Chordata</taxon>
        <taxon>Craniata</taxon>
        <taxon>Vertebrata</taxon>
        <taxon>Euteleostomi</taxon>
        <taxon>Mammalia</taxon>
        <taxon>Eutheria</taxon>
        <taxon>Laurasiatheria</taxon>
        <taxon>Chiroptera</taxon>
        <taxon>Yinpterochiroptera</taxon>
        <taxon>Pteropodoidea</taxon>
        <taxon>Pteropodidae</taxon>
        <taxon>Pteropodinae</taxon>
        <taxon>Pteropus</taxon>
    </lineage>
</organism>
<evidence type="ECO:0000256" key="3">
    <source>
        <dbReference type="ARBA" id="ARBA00022946"/>
    </source>
</evidence>
<evidence type="ECO:0000256" key="8">
    <source>
        <dbReference type="ARBA" id="ARBA00035425"/>
    </source>
</evidence>
<dbReference type="InterPro" id="IPR034596">
    <property type="entry name" value="Ribosomal_mL52"/>
</dbReference>
<evidence type="ECO:0000313" key="10">
    <source>
        <dbReference type="RefSeq" id="XP_023393959.1"/>
    </source>
</evidence>
<dbReference type="RefSeq" id="XP_023393959.1">
    <property type="nucleotide sequence ID" value="XM_023538191.1"/>
</dbReference>
<keyword evidence="6" id="KW-0687">Ribonucleoprotein</keyword>
<evidence type="ECO:0000313" key="9">
    <source>
        <dbReference type="Proteomes" id="UP000515202"/>
    </source>
</evidence>
<evidence type="ECO:0000256" key="1">
    <source>
        <dbReference type="ARBA" id="ARBA00004173"/>
    </source>
</evidence>
<comment type="subcellular location">
    <subcellularLocation>
        <location evidence="1">Mitochondrion</location>
    </subcellularLocation>
</comment>
<evidence type="ECO:0000256" key="6">
    <source>
        <dbReference type="ARBA" id="ARBA00023274"/>
    </source>
</evidence>
<gene>
    <name evidence="10" type="primary">MRPL52</name>
</gene>
<evidence type="ECO:0000256" key="5">
    <source>
        <dbReference type="ARBA" id="ARBA00023128"/>
    </source>
</evidence>
<sequence length="148" mass="15875">MAGPVVKTTFKMAASCFLCRVSRGHMSHAHFRPLGISMAALGTLLSSIRRLHCSAAIRAGSQWRLQQGLAASPSGYGPLTELPDWSYADGRPAPPMKGQLRRKAQREKFAVSETSCAVVTGNGCWITGMAAQAAREVAGRRKEAEKCS</sequence>
<keyword evidence="5" id="KW-0496">Mitochondrion</keyword>